<protein>
    <submittedName>
        <fullName evidence="1">Uncharacterized protein</fullName>
    </submittedName>
</protein>
<proteinExistence type="predicted"/>
<accession>A0A6C0LYI8</accession>
<reference evidence="1" key="1">
    <citation type="journal article" date="2020" name="Nature">
        <title>Giant virus diversity and host interactions through global metagenomics.</title>
        <authorList>
            <person name="Schulz F."/>
            <person name="Roux S."/>
            <person name="Paez-Espino D."/>
            <person name="Jungbluth S."/>
            <person name="Walsh D.A."/>
            <person name="Denef V.J."/>
            <person name="McMahon K.D."/>
            <person name="Konstantinidis K.T."/>
            <person name="Eloe-Fadrosh E.A."/>
            <person name="Kyrpides N.C."/>
            <person name="Woyke T."/>
        </authorList>
    </citation>
    <scope>NUCLEOTIDE SEQUENCE</scope>
    <source>
        <strain evidence="1">GVMAG-S-1016713-169</strain>
    </source>
</reference>
<organism evidence="1">
    <name type="scientific">viral metagenome</name>
    <dbReference type="NCBI Taxonomy" id="1070528"/>
    <lineage>
        <taxon>unclassified sequences</taxon>
        <taxon>metagenomes</taxon>
        <taxon>organismal metagenomes</taxon>
    </lineage>
</organism>
<name>A0A6C0LYI8_9ZZZZ</name>
<sequence length="163" mass="19087">MANYGEILGVYEPKTEAMYGYFDDYFNHPVMYKIKNVEGLSMYMSKLYCLLNRECRYIVTLVTEDDYPKNTKKYLKNLEWISLQTRSMTDNHDLPIHSYQPRAAGPLNKKITRTEVTDETSTYNCDDFPIKVTLLHTKQNSGYQEYGNIIIAIETFQTVFTLV</sequence>
<dbReference type="AlphaFoldDB" id="A0A6C0LYI8"/>
<evidence type="ECO:0000313" key="1">
    <source>
        <dbReference type="EMBL" id="QHU34654.1"/>
    </source>
</evidence>
<dbReference type="EMBL" id="MN740576">
    <property type="protein sequence ID" value="QHU34654.1"/>
    <property type="molecule type" value="Genomic_DNA"/>
</dbReference>